<name>A0A0G0PDT9_9BACT</name>
<gene>
    <name evidence="1" type="ORF">UT53_C0025G0004</name>
</gene>
<dbReference type="AlphaFoldDB" id="A0A0G0PDT9"/>
<proteinExistence type="predicted"/>
<accession>A0A0G0PDT9</accession>
<reference evidence="1 2" key="1">
    <citation type="journal article" date="2015" name="Nature">
        <title>rRNA introns, odd ribosomes, and small enigmatic genomes across a large radiation of phyla.</title>
        <authorList>
            <person name="Brown C.T."/>
            <person name="Hug L.A."/>
            <person name="Thomas B.C."/>
            <person name="Sharon I."/>
            <person name="Castelle C.J."/>
            <person name="Singh A."/>
            <person name="Wilkins M.J."/>
            <person name="Williams K.H."/>
            <person name="Banfield J.F."/>
        </authorList>
    </citation>
    <scope>NUCLEOTIDE SEQUENCE [LARGE SCALE GENOMIC DNA]</scope>
</reference>
<sequence length="177" mass="19738">MRCSNILCLFALPGRAGDGEVADPGNIHPLDACLTPPSSQPSDEPTRRATQFLSPLLGSSRRVTIREACNTPALRLPVDLPAAELGKHRIWLESASVVLGSARHNSRRQSFAWTHLHTCAPHERRAMHDTFGGEAETGITSHFWPAPHSSWRKRTAYQYCLLRRSWRGTSEMGSRFI</sequence>
<dbReference type="EMBL" id="LBXD01000025">
    <property type="protein sequence ID" value="KKR23306.1"/>
    <property type="molecule type" value="Genomic_DNA"/>
</dbReference>
<evidence type="ECO:0000313" key="1">
    <source>
        <dbReference type="EMBL" id="KKR23306.1"/>
    </source>
</evidence>
<organism evidence="1 2">
    <name type="scientific">Candidatus Yanofskybacteria bacterium GW2011_GWD2_39_48</name>
    <dbReference type="NCBI Taxonomy" id="1619031"/>
    <lineage>
        <taxon>Bacteria</taxon>
        <taxon>Candidatus Yanofskyibacteriota</taxon>
    </lineage>
</organism>
<comment type="caution">
    <text evidence="1">The sequence shown here is derived from an EMBL/GenBank/DDBJ whole genome shotgun (WGS) entry which is preliminary data.</text>
</comment>
<dbReference type="Proteomes" id="UP000034764">
    <property type="component" value="Unassembled WGS sequence"/>
</dbReference>
<evidence type="ECO:0000313" key="2">
    <source>
        <dbReference type="Proteomes" id="UP000034764"/>
    </source>
</evidence>
<protein>
    <submittedName>
        <fullName evidence="1">Uncharacterized protein</fullName>
    </submittedName>
</protein>